<evidence type="ECO:0000313" key="2">
    <source>
        <dbReference type="Proteomes" id="UP000197019"/>
    </source>
</evidence>
<proteinExistence type="predicted"/>
<evidence type="ECO:0000313" key="1">
    <source>
        <dbReference type="EMBL" id="ASF44871.1"/>
    </source>
</evidence>
<dbReference type="OrthoDB" id="3078297at2"/>
<dbReference type="Proteomes" id="UP000197019">
    <property type="component" value="Chromosome"/>
</dbReference>
<reference evidence="1 2" key="1">
    <citation type="submission" date="2017-06" db="EMBL/GenBank/DDBJ databases">
        <title>Genome Sequencing of the methanotroph Methylovulum psychrotolerants str. HV10-M2 isolated from a high-altitude environment.</title>
        <authorList>
            <person name="Mateos-Rivera A."/>
        </authorList>
    </citation>
    <scope>NUCLEOTIDE SEQUENCE [LARGE SCALE GENOMIC DNA]</scope>
    <source>
        <strain evidence="1 2">HV10_M2</strain>
    </source>
</reference>
<dbReference type="EMBL" id="CP022129">
    <property type="protein sequence ID" value="ASF44871.1"/>
    <property type="molecule type" value="Genomic_DNA"/>
</dbReference>
<gene>
    <name evidence="1" type="ORF">CEK71_01655</name>
</gene>
<organism evidence="1 2">
    <name type="scientific">Methylovulum psychrotolerans</name>
    <dbReference type="NCBI Taxonomy" id="1704499"/>
    <lineage>
        <taxon>Bacteria</taxon>
        <taxon>Pseudomonadati</taxon>
        <taxon>Pseudomonadota</taxon>
        <taxon>Gammaproteobacteria</taxon>
        <taxon>Methylococcales</taxon>
        <taxon>Methylococcaceae</taxon>
        <taxon>Methylovulum</taxon>
    </lineage>
</organism>
<accession>A0A1Z4BU77</accession>
<name>A0A1Z4BU77_9GAMM</name>
<dbReference type="KEGG" id="mpsy:CEK71_01655"/>
<dbReference type="AlphaFoldDB" id="A0A1Z4BU77"/>
<dbReference type="RefSeq" id="WP_088617754.1">
    <property type="nucleotide sequence ID" value="NZ_CP022129.1"/>
</dbReference>
<sequence>MSMDDVYERAQIAERELEHFNGRLRESFSEVMRSHDAVSPIWDDAMRREYDISWRPLQESMEEYINLIGPQYVDFLIERLRYLQAYLYGHGA</sequence>
<keyword evidence="2" id="KW-1185">Reference proteome</keyword>
<protein>
    <submittedName>
        <fullName evidence="1">Uncharacterized protein</fullName>
    </submittedName>
</protein>